<organism evidence="1 2">
    <name type="scientific">Cirrhinus mrigala</name>
    <name type="common">Mrigala</name>
    <dbReference type="NCBI Taxonomy" id="683832"/>
    <lineage>
        <taxon>Eukaryota</taxon>
        <taxon>Metazoa</taxon>
        <taxon>Chordata</taxon>
        <taxon>Craniata</taxon>
        <taxon>Vertebrata</taxon>
        <taxon>Euteleostomi</taxon>
        <taxon>Actinopterygii</taxon>
        <taxon>Neopterygii</taxon>
        <taxon>Teleostei</taxon>
        <taxon>Ostariophysi</taxon>
        <taxon>Cypriniformes</taxon>
        <taxon>Cyprinidae</taxon>
        <taxon>Labeoninae</taxon>
        <taxon>Labeonini</taxon>
        <taxon>Cirrhinus</taxon>
    </lineage>
</organism>
<sequence>HTLHTATSRRKPLLKLAYKKARKQFAEDNLSKSVNYWNHVLWSHETKINLFGSDGVQHV</sequence>
<dbReference type="AlphaFoldDB" id="A0ABD0N6X9"/>
<evidence type="ECO:0000313" key="2">
    <source>
        <dbReference type="Proteomes" id="UP001529510"/>
    </source>
</evidence>
<comment type="caution">
    <text evidence="1">The sequence shown here is derived from an EMBL/GenBank/DDBJ whole genome shotgun (WGS) entry which is preliminary data.</text>
</comment>
<dbReference type="Gene3D" id="3.30.420.10">
    <property type="entry name" value="Ribonuclease H-like superfamily/Ribonuclease H"/>
    <property type="match status" value="1"/>
</dbReference>
<feature type="non-terminal residue" evidence="1">
    <location>
        <position position="59"/>
    </location>
</feature>
<dbReference type="Proteomes" id="UP001529510">
    <property type="component" value="Unassembled WGS sequence"/>
</dbReference>
<proteinExistence type="predicted"/>
<reference evidence="1 2" key="1">
    <citation type="submission" date="2024-05" db="EMBL/GenBank/DDBJ databases">
        <title>Genome sequencing and assembly of Indian major carp, Cirrhinus mrigala (Hamilton, 1822).</title>
        <authorList>
            <person name="Mohindra V."/>
            <person name="Chowdhury L.M."/>
            <person name="Lal K."/>
            <person name="Jena J.K."/>
        </authorList>
    </citation>
    <scope>NUCLEOTIDE SEQUENCE [LARGE SCALE GENOMIC DNA]</scope>
    <source>
        <strain evidence="1">CM1030</strain>
        <tissue evidence="1">Blood</tissue>
    </source>
</reference>
<evidence type="ECO:0008006" key="3">
    <source>
        <dbReference type="Google" id="ProtNLM"/>
    </source>
</evidence>
<feature type="non-terminal residue" evidence="1">
    <location>
        <position position="1"/>
    </location>
</feature>
<evidence type="ECO:0000313" key="1">
    <source>
        <dbReference type="EMBL" id="KAL0157035.1"/>
    </source>
</evidence>
<protein>
    <recommendedName>
        <fullName evidence="3">Transposase</fullName>
    </recommendedName>
</protein>
<dbReference type="EMBL" id="JAMKFB020000024">
    <property type="protein sequence ID" value="KAL0157035.1"/>
    <property type="molecule type" value="Genomic_DNA"/>
</dbReference>
<accession>A0ABD0N6X9</accession>
<name>A0ABD0N6X9_CIRMR</name>
<dbReference type="InterPro" id="IPR036397">
    <property type="entry name" value="RNaseH_sf"/>
</dbReference>
<gene>
    <name evidence="1" type="ORF">M9458_048281</name>
</gene>
<keyword evidence="2" id="KW-1185">Reference proteome</keyword>